<dbReference type="EMBL" id="MCFA01000133">
    <property type="protein sequence ID" value="ORY04651.1"/>
    <property type="molecule type" value="Genomic_DNA"/>
</dbReference>
<feature type="region of interest" description="Disordered" evidence="1">
    <location>
        <begin position="214"/>
        <end position="253"/>
    </location>
</feature>
<dbReference type="AlphaFoldDB" id="A0A1Y1Z2Y3"/>
<comment type="caution">
    <text evidence="3">The sequence shown here is derived from an EMBL/GenBank/DDBJ whole genome shotgun (WGS) entry which is preliminary data.</text>
</comment>
<feature type="transmembrane region" description="Helical" evidence="2">
    <location>
        <begin position="166"/>
        <end position="190"/>
    </location>
</feature>
<evidence type="ECO:0000313" key="4">
    <source>
        <dbReference type="Proteomes" id="UP000193144"/>
    </source>
</evidence>
<protein>
    <submittedName>
        <fullName evidence="3">Uncharacterized protein</fullName>
    </submittedName>
</protein>
<proteinExistence type="predicted"/>
<sequence>MADFQWIFPPGPAGASSSFTAQNATSPNDVFGTFPVHVGDRINLAWNYTKKSNQLAPGVQYECGISRNGTRSPNGAGQAVGRNTPVLWEFAFLHGPSLNRSRPAEDICVFLSVDSENQLYYLSTAFTILDTPRQDKPYLYTLDKPAGSSYTAPAYAPPQNRDHYKLATILGSVLGTFFLLGVVVASVLWWRRRAAGKNRLGKVIDREEGTELQRVPVGKTASVTDTPPPAYEERPRDTVEPVGGAKSTQISRD</sequence>
<organism evidence="3 4">
    <name type="scientific">Clohesyomyces aquaticus</name>
    <dbReference type="NCBI Taxonomy" id="1231657"/>
    <lineage>
        <taxon>Eukaryota</taxon>
        <taxon>Fungi</taxon>
        <taxon>Dikarya</taxon>
        <taxon>Ascomycota</taxon>
        <taxon>Pezizomycotina</taxon>
        <taxon>Dothideomycetes</taxon>
        <taxon>Pleosporomycetidae</taxon>
        <taxon>Pleosporales</taxon>
        <taxon>Lindgomycetaceae</taxon>
        <taxon>Clohesyomyces</taxon>
    </lineage>
</organism>
<dbReference type="Proteomes" id="UP000193144">
    <property type="component" value="Unassembled WGS sequence"/>
</dbReference>
<name>A0A1Y1Z2Y3_9PLEO</name>
<keyword evidence="2" id="KW-0472">Membrane</keyword>
<evidence type="ECO:0000313" key="3">
    <source>
        <dbReference type="EMBL" id="ORY04651.1"/>
    </source>
</evidence>
<evidence type="ECO:0000256" key="2">
    <source>
        <dbReference type="SAM" id="Phobius"/>
    </source>
</evidence>
<accession>A0A1Y1Z2Y3</accession>
<dbReference type="OrthoDB" id="3807401at2759"/>
<evidence type="ECO:0000256" key="1">
    <source>
        <dbReference type="SAM" id="MobiDB-lite"/>
    </source>
</evidence>
<reference evidence="3 4" key="1">
    <citation type="submission" date="2016-07" db="EMBL/GenBank/DDBJ databases">
        <title>Pervasive Adenine N6-methylation of Active Genes in Fungi.</title>
        <authorList>
            <consortium name="DOE Joint Genome Institute"/>
            <person name="Mondo S.J."/>
            <person name="Dannebaum R.O."/>
            <person name="Kuo R.C."/>
            <person name="Labutti K."/>
            <person name="Haridas S."/>
            <person name="Kuo A."/>
            <person name="Salamov A."/>
            <person name="Ahrendt S.R."/>
            <person name="Lipzen A."/>
            <person name="Sullivan W."/>
            <person name="Andreopoulos W.B."/>
            <person name="Clum A."/>
            <person name="Lindquist E."/>
            <person name="Daum C."/>
            <person name="Ramamoorthy G.K."/>
            <person name="Gryganskyi A."/>
            <person name="Culley D."/>
            <person name="Magnuson J.K."/>
            <person name="James T.Y."/>
            <person name="O'Malley M.A."/>
            <person name="Stajich J.E."/>
            <person name="Spatafora J.W."/>
            <person name="Visel A."/>
            <person name="Grigoriev I.V."/>
        </authorList>
    </citation>
    <scope>NUCLEOTIDE SEQUENCE [LARGE SCALE GENOMIC DNA]</scope>
    <source>
        <strain evidence="3 4">CBS 115471</strain>
    </source>
</reference>
<keyword evidence="2" id="KW-1133">Transmembrane helix</keyword>
<keyword evidence="2" id="KW-0812">Transmembrane</keyword>
<keyword evidence="4" id="KW-1185">Reference proteome</keyword>
<gene>
    <name evidence="3" type="ORF">BCR34DRAFT_667028</name>
</gene>